<protein>
    <recommendedName>
        <fullName evidence="4">Hydrophobin</fullName>
    </recommendedName>
</protein>
<organism evidence="2 3">
    <name type="scientific">Blyttiomyces helicus</name>
    <dbReference type="NCBI Taxonomy" id="388810"/>
    <lineage>
        <taxon>Eukaryota</taxon>
        <taxon>Fungi</taxon>
        <taxon>Fungi incertae sedis</taxon>
        <taxon>Chytridiomycota</taxon>
        <taxon>Chytridiomycota incertae sedis</taxon>
        <taxon>Chytridiomycetes</taxon>
        <taxon>Chytridiomycetes incertae sedis</taxon>
        <taxon>Blyttiomyces</taxon>
    </lineage>
</organism>
<evidence type="ECO:0008006" key="4">
    <source>
        <dbReference type="Google" id="ProtNLM"/>
    </source>
</evidence>
<dbReference type="Proteomes" id="UP000269721">
    <property type="component" value="Unassembled WGS sequence"/>
</dbReference>
<sequence>MLINTFLLASLAAAAVGAPNYGYDSYSSSYSSKSFPTCKHHLSIACCSQIIVLGRLEDVSNLSREGGTDAFPLRIARHLRGASDATDAQLSS</sequence>
<gene>
    <name evidence="2" type="ORF">BDK51DRAFT_49748</name>
</gene>
<name>A0A4P9W6Y4_9FUNG</name>
<feature type="chain" id="PRO_5020339307" description="Hydrophobin" evidence="1">
    <location>
        <begin position="18"/>
        <end position="92"/>
    </location>
</feature>
<evidence type="ECO:0000313" key="2">
    <source>
        <dbReference type="EMBL" id="RKO88094.1"/>
    </source>
</evidence>
<evidence type="ECO:0000256" key="1">
    <source>
        <dbReference type="SAM" id="SignalP"/>
    </source>
</evidence>
<keyword evidence="1" id="KW-0732">Signal</keyword>
<accession>A0A4P9W6Y4</accession>
<reference evidence="3" key="1">
    <citation type="journal article" date="2018" name="Nat. Microbiol.">
        <title>Leveraging single-cell genomics to expand the fungal tree of life.</title>
        <authorList>
            <person name="Ahrendt S.R."/>
            <person name="Quandt C.A."/>
            <person name="Ciobanu D."/>
            <person name="Clum A."/>
            <person name="Salamov A."/>
            <person name="Andreopoulos B."/>
            <person name="Cheng J.F."/>
            <person name="Woyke T."/>
            <person name="Pelin A."/>
            <person name="Henrissat B."/>
            <person name="Reynolds N.K."/>
            <person name="Benny G.L."/>
            <person name="Smith M.E."/>
            <person name="James T.Y."/>
            <person name="Grigoriev I.V."/>
        </authorList>
    </citation>
    <scope>NUCLEOTIDE SEQUENCE [LARGE SCALE GENOMIC DNA]</scope>
</reference>
<feature type="signal peptide" evidence="1">
    <location>
        <begin position="1"/>
        <end position="17"/>
    </location>
</feature>
<evidence type="ECO:0000313" key="3">
    <source>
        <dbReference type="Proteomes" id="UP000269721"/>
    </source>
</evidence>
<dbReference type="EMBL" id="KZ996946">
    <property type="protein sequence ID" value="RKO88094.1"/>
    <property type="molecule type" value="Genomic_DNA"/>
</dbReference>
<proteinExistence type="predicted"/>
<keyword evidence="3" id="KW-1185">Reference proteome</keyword>
<dbReference type="AlphaFoldDB" id="A0A4P9W6Y4"/>